<evidence type="ECO:0000256" key="2">
    <source>
        <dbReference type="ARBA" id="ARBA00022692"/>
    </source>
</evidence>
<evidence type="ECO:0000313" key="8">
    <source>
        <dbReference type="EMBL" id="CAA9470847.1"/>
    </source>
</evidence>
<feature type="region of interest" description="Disordered" evidence="5">
    <location>
        <begin position="32"/>
        <end position="51"/>
    </location>
</feature>
<keyword evidence="4 6" id="KW-0472">Membrane</keyword>
<feature type="transmembrane region" description="Helical" evidence="6">
    <location>
        <begin position="69"/>
        <end position="86"/>
    </location>
</feature>
<evidence type="ECO:0000259" key="7">
    <source>
        <dbReference type="Pfam" id="PF00520"/>
    </source>
</evidence>
<dbReference type="InterPro" id="IPR005821">
    <property type="entry name" value="Ion_trans_dom"/>
</dbReference>
<feature type="transmembrane region" description="Helical" evidence="6">
    <location>
        <begin position="183"/>
        <end position="202"/>
    </location>
</feature>
<dbReference type="Gene3D" id="1.10.287.70">
    <property type="match status" value="1"/>
</dbReference>
<name>A0A6J4RLH7_9ACTN</name>
<feature type="transmembrane region" description="Helical" evidence="6">
    <location>
        <begin position="101"/>
        <end position="119"/>
    </location>
</feature>
<reference evidence="8" key="1">
    <citation type="submission" date="2020-02" db="EMBL/GenBank/DDBJ databases">
        <authorList>
            <person name="Meier V. D."/>
        </authorList>
    </citation>
    <scope>NUCLEOTIDE SEQUENCE</scope>
    <source>
        <strain evidence="8">AVDCRST_MAG53</strain>
    </source>
</reference>
<feature type="transmembrane region" description="Helical" evidence="6">
    <location>
        <begin position="209"/>
        <end position="227"/>
    </location>
</feature>
<dbReference type="SUPFAM" id="SSF81324">
    <property type="entry name" value="Voltage-gated potassium channels"/>
    <property type="match status" value="1"/>
</dbReference>
<keyword evidence="3 6" id="KW-1133">Transmembrane helix</keyword>
<evidence type="ECO:0000256" key="5">
    <source>
        <dbReference type="SAM" id="MobiDB-lite"/>
    </source>
</evidence>
<dbReference type="EMBL" id="CADCVR010000001">
    <property type="protein sequence ID" value="CAA9470847.1"/>
    <property type="molecule type" value="Genomic_DNA"/>
</dbReference>
<dbReference type="Pfam" id="PF00520">
    <property type="entry name" value="Ion_trans"/>
    <property type="match status" value="1"/>
</dbReference>
<evidence type="ECO:0000256" key="1">
    <source>
        <dbReference type="ARBA" id="ARBA00004141"/>
    </source>
</evidence>
<sequence>MLAMSVPGPGGRVGHAVTSDLAARTLQRSGGLGSVEELGLPGRRPARRDRDEPGFERWLARQTERSDPFMAFFGVIFALLAAFQLADPELSPTWSRIVDAATWSIWGVFLLDFAAKLVAAPSTVRFLRRNWLSVLMLLVPALRLLRFGALLRIGRALPAARVVSTSYRAAGVARELLRSRTSFLAAVACVACLAVAELAWLAERGRGTFASFGDALLWAAITVVAMQGDPVPETAPGRLVMLLGFGVGLVLVATLAGTVGAYLLEERRERAERDG</sequence>
<evidence type="ECO:0000256" key="4">
    <source>
        <dbReference type="ARBA" id="ARBA00023136"/>
    </source>
</evidence>
<feature type="transmembrane region" description="Helical" evidence="6">
    <location>
        <begin position="131"/>
        <end position="151"/>
    </location>
</feature>
<comment type="subcellular location">
    <subcellularLocation>
        <location evidence="1">Membrane</location>
        <topology evidence="1">Multi-pass membrane protein</topology>
    </subcellularLocation>
</comment>
<dbReference type="AlphaFoldDB" id="A0A6J4RLH7"/>
<evidence type="ECO:0000256" key="3">
    <source>
        <dbReference type="ARBA" id="ARBA00022989"/>
    </source>
</evidence>
<proteinExistence type="predicted"/>
<protein>
    <recommendedName>
        <fullName evidence="7">Ion transport domain-containing protein</fullName>
    </recommendedName>
</protein>
<accession>A0A6J4RLH7</accession>
<evidence type="ECO:0000256" key="6">
    <source>
        <dbReference type="SAM" id="Phobius"/>
    </source>
</evidence>
<dbReference type="InterPro" id="IPR027359">
    <property type="entry name" value="Volt_channel_dom_sf"/>
</dbReference>
<feature type="transmembrane region" description="Helical" evidence="6">
    <location>
        <begin position="239"/>
        <end position="264"/>
    </location>
</feature>
<dbReference type="GO" id="GO:0005216">
    <property type="term" value="F:monoatomic ion channel activity"/>
    <property type="evidence" value="ECO:0007669"/>
    <property type="project" value="InterPro"/>
</dbReference>
<feature type="domain" description="Ion transport" evidence="7">
    <location>
        <begin position="74"/>
        <end position="267"/>
    </location>
</feature>
<dbReference type="GO" id="GO:0016020">
    <property type="term" value="C:membrane"/>
    <property type="evidence" value="ECO:0007669"/>
    <property type="project" value="UniProtKB-SubCell"/>
</dbReference>
<keyword evidence="2 6" id="KW-0812">Transmembrane</keyword>
<gene>
    <name evidence="8" type="ORF">AVDCRST_MAG53-1277</name>
</gene>
<dbReference type="Gene3D" id="1.20.120.350">
    <property type="entry name" value="Voltage-gated potassium channels. Chain C"/>
    <property type="match status" value="1"/>
</dbReference>
<organism evidence="8">
    <name type="scientific">uncultured Solirubrobacteraceae bacterium</name>
    <dbReference type="NCBI Taxonomy" id="1162706"/>
    <lineage>
        <taxon>Bacteria</taxon>
        <taxon>Bacillati</taxon>
        <taxon>Actinomycetota</taxon>
        <taxon>Thermoleophilia</taxon>
        <taxon>Solirubrobacterales</taxon>
        <taxon>Solirubrobacteraceae</taxon>
        <taxon>environmental samples</taxon>
    </lineage>
</organism>